<dbReference type="EMBL" id="PNYB01000005">
    <property type="protein sequence ID" value="PMS26189.1"/>
    <property type="molecule type" value="Genomic_DNA"/>
</dbReference>
<name>A0A2N7W9X7_9BURK</name>
<protein>
    <recommendedName>
        <fullName evidence="4">DUF2282 domain-containing protein</fullName>
    </recommendedName>
</protein>
<keyword evidence="3" id="KW-1185">Reference proteome</keyword>
<organism evidence="2 3">
    <name type="scientific">Trinickia soli</name>
    <dbReference type="NCBI Taxonomy" id="380675"/>
    <lineage>
        <taxon>Bacteria</taxon>
        <taxon>Pseudomonadati</taxon>
        <taxon>Pseudomonadota</taxon>
        <taxon>Betaproteobacteria</taxon>
        <taxon>Burkholderiales</taxon>
        <taxon>Burkholderiaceae</taxon>
        <taxon>Trinickia</taxon>
    </lineage>
</organism>
<evidence type="ECO:0000313" key="3">
    <source>
        <dbReference type="Proteomes" id="UP000235347"/>
    </source>
</evidence>
<gene>
    <name evidence="2" type="ORF">C0Z19_08145</name>
</gene>
<accession>A0A2N7W9X7</accession>
<keyword evidence="1" id="KW-0732">Signal</keyword>
<dbReference type="RefSeq" id="WP_102609284.1">
    <property type="nucleotide sequence ID" value="NZ_CADIKD010000008.1"/>
</dbReference>
<dbReference type="Proteomes" id="UP000235347">
    <property type="component" value="Unassembled WGS sequence"/>
</dbReference>
<feature type="chain" id="PRO_5014841020" description="DUF2282 domain-containing protein" evidence="1">
    <location>
        <begin position="29"/>
        <end position="84"/>
    </location>
</feature>
<feature type="signal peptide" evidence="1">
    <location>
        <begin position="1"/>
        <end position="28"/>
    </location>
</feature>
<evidence type="ECO:0000313" key="2">
    <source>
        <dbReference type="EMBL" id="PMS26189.1"/>
    </source>
</evidence>
<dbReference type="Pfam" id="PF10048">
    <property type="entry name" value="DUF2282"/>
    <property type="match status" value="1"/>
</dbReference>
<dbReference type="AlphaFoldDB" id="A0A2N7W9X7"/>
<reference evidence="2 3" key="1">
    <citation type="submission" date="2018-01" db="EMBL/GenBank/DDBJ databases">
        <title>Whole genome analyses suggest that Burkholderia sensu lato contains two further novel genera in the rhizoxinica-symbiotica group Mycetohabitans gen. nov., and Trinickia gen. nov.: implications for the evolution of diazotrophy and nodulation in the Burkholderiaceae.</title>
        <authorList>
            <person name="Estrada-de los Santos P."/>
            <person name="Palmer M."/>
            <person name="Chavez-Ramirez B."/>
            <person name="Beukes C."/>
            <person name="Steenkamp E.T."/>
            <person name="Hirsch A.M."/>
            <person name="Manyaka P."/>
            <person name="Maluk M."/>
            <person name="Lafos M."/>
            <person name="Crook M."/>
            <person name="Gross E."/>
            <person name="Simon M.F."/>
            <person name="Bueno dos Reis Junior F."/>
            <person name="Poole P.S."/>
            <person name="Venter S.N."/>
            <person name="James E.K."/>
        </authorList>
    </citation>
    <scope>NUCLEOTIDE SEQUENCE [LARGE SCALE GENOMIC DNA]</scope>
    <source>
        <strain evidence="2 3">GP25-8</strain>
    </source>
</reference>
<dbReference type="InterPro" id="IPR018740">
    <property type="entry name" value="DUF2282_membr"/>
</dbReference>
<sequence length="84" mass="8499">MNKQNKQWIAAAAFAAALGATLATPVFAADMEKCYGVAKAGQNDCKGNSHSCAGQATKSMDKGEFKAVAKGTCAQLGGSLTPGM</sequence>
<evidence type="ECO:0000256" key="1">
    <source>
        <dbReference type="SAM" id="SignalP"/>
    </source>
</evidence>
<comment type="caution">
    <text evidence="2">The sequence shown here is derived from an EMBL/GenBank/DDBJ whole genome shotgun (WGS) entry which is preliminary data.</text>
</comment>
<proteinExistence type="predicted"/>
<evidence type="ECO:0008006" key="4">
    <source>
        <dbReference type="Google" id="ProtNLM"/>
    </source>
</evidence>